<accession>A0A5J4NRW8</accession>
<evidence type="ECO:0000256" key="6">
    <source>
        <dbReference type="ARBA" id="ARBA00022833"/>
    </source>
</evidence>
<dbReference type="Pfam" id="PF10601">
    <property type="entry name" value="zf-LITAF-like"/>
    <property type="match status" value="1"/>
</dbReference>
<evidence type="ECO:0000256" key="7">
    <source>
        <dbReference type="ARBA" id="ARBA00023136"/>
    </source>
</evidence>
<reference evidence="10 11" key="1">
    <citation type="journal article" date="2019" name="Gigascience">
        <title>Whole-genome sequence of the oriental lung fluke Paragonimus westermani.</title>
        <authorList>
            <person name="Oey H."/>
            <person name="Zakrzewski M."/>
            <person name="Narain K."/>
            <person name="Devi K.R."/>
            <person name="Agatsuma T."/>
            <person name="Nawaratna S."/>
            <person name="Gobert G.N."/>
            <person name="Jones M.K."/>
            <person name="Ragan M.A."/>
            <person name="McManus D.P."/>
            <person name="Krause L."/>
        </authorList>
    </citation>
    <scope>NUCLEOTIDE SEQUENCE [LARGE SCALE GENOMIC DNA]</scope>
    <source>
        <strain evidence="10 11">IND2009</strain>
    </source>
</reference>
<evidence type="ECO:0000256" key="5">
    <source>
        <dbReference type="ARBA" id="ARBA00022723"/>
    </source>
</evidence>
<dbReference type="GO" id="GO:0098574">
    <property type="term" value="C:cytoplasmic side of lysosomal membrane"/>
    <property type="evidence" value="ECO:0007669"/>
    <property type="project" value="TreeGrafter"/>
</dbReference>
<sequence length="113" mass="12255">MNYIINDLPPPYPAESTMPQPGPPPVVVQPTYIQLPLPTSFQPSPGMCPLCQQQIITRVEYVNGLLTWVSCAVISLMGGILGCCLIPFCCNSCKDALHTCPRCGTTITTVKRC</sequence>
<comment type="similarity">
    <text evidence="4">Belongs to the CDIP1/LITAF family.</text>
</comment>
<dbReference type="PROSITE" id="PS51837">
    <property type="entry name" value="LITAF"/>
    <property type="match status" value="1"/>
</dbReference>
<dbReference type="InterPro" id="IPR006629">
    <property type="entry name" value="LITAF"/>
</dbReference>
<keyword evidence="8" id="KW-0812">Transmembrane</keyword>
<feature type="domain" description="LITAF" evidence="9">
    <location>
        <begin position="28"/>
        <end position="112"/>
    </location>
</feature>
<organism evidence="10 11">
    <name type="scientific">Paragonimus westermani</name>
    <dbReference type="NCBI Taxonomy" id="34504"/>
    <lineage>
        <taxon>Eukaryota</taxon>
        <taxon>Metazoa</taxon>
        <taxon>Spiralia</taxon>
        <taxon>Lophotrochozoa</taxon>
        <taxon>Platyhelminthes</taxon>
        <taxon>Trematoda</taxon>
        <taxon>Digenea</taxon>
        <taxon>Plagiorchiida</taxon>
        <taxon>Troglotremata</taxon>
        <taxon>Troglotrematidae</taxon>
        <taxon>Paragonimus</taxon>
    </lineage>
</organism>
<dbReference type="AlphaFoldDB" id="A0A5J4NRW8"/>
<evidence type="ECO:0000313" key="10">
    <source>
        <dbReference type="EMBL" id="KAA3678302.1"/>
    </source>
</evidence>
<evidence type="ECO:0000256" key="2">
    <source>
        <dbReference type="ARBA" id="ARBA00004481"/>
    </source>
</evidence>
<proteinExistence type="inferred from homology"/>
<evidence type="ECO:0000313" key="11">
    <source>
        <dbReference type="Proteomes" id="UP000324629"/>
    </source>
</evidence>
<keyword evidence="5" id="KW-0479">Metal-binding</keyword>
<evidence type="ECO:0000259" key="9">
    <source>
        <dbReference type="PROSITE" id="PS51837"/>
    </source>
</evidence>
<comment type="subcellular location">
    <subcellularLocation>
        <location evidence="2">Endosome membrane</location>
        <topology evidence="2">Peripheral membrane protein</topology>
    </subcellularLocation>
    <subcellularLocation>
        <location evidence="1">Late endosome membrane</location>
    </subcellularLocation>
    <subcellularLocation>
        <location evidence="3">Lysosome membrane</location>
        <topology evidence="3">Peripheral membrane protein</topology>
        <orientation evidence="3">Cytoplasmic side</orientation>
    </subcellularLocation>
</comment>
<dbReference type="EMBL" id="QNGE01001150">
    <property type="protein sequence ID" value="KAA3678302.1"/>
    <property type="molecule type" value="Genomic_DNA"/>
</dbReference>
<keyword evidence="7 8" id="KW-0472">Membrane</keyword>
<dbReference type="Proteomes" id="UP000324629">
    <property type="component" value="Unassembled WGS sequence"/>
</dbReference>
<dbReference type="InterPro" id="IPR037519">
    <property type="entry name" value="LITAF_fam"/>
</dbReference>
<dbReference type="GO" id="GO:0005634">
    <property type="term" value="C:nucleus"/>
    <property type="evidence" value="ECO:0007669"/>
    <property type="project" value="TreeGrafter"/>
</dbReference>
<evidence type="ECO:0000256" key="1">
    <source>
        <dbReference type="ARBA" id="ARBA00004414"/>
    </source>
</evidence>
<name>A0A5J4NRW8_9TREM</name>
<keyword evidence="6" id="KW-0862">Zinc</keyword>
<gene>
    <name evidence="10" type="ORF">DEA37_0004816</name>
</gene>
<evidence type="ECO:0000256" key="4">
    <source>
        <dbReference type="ARBA" id="ARBA00005975"/>
    </source>
</evidence>
<protein>
    <submittedName>
        <fullName evidence="10">Lipopolysaccharide-induced tumor necrosis factor-alpha factor</fullName>
    </submittedName>
</protein>
<dbReference type="PANTHER" id="PTHR23292">
    <property type="entry name" value="LIPOPOLYSACCHARIDE-INDUCED TUMOR NECROSIS FACTOR-ALPHA FACTOR"/>
    <property type="match status" value="1"/>
</dbReference>
<dbReference type="PANTHER" id="PTHR23292:SF6">
    <property type="entry name" value="FI16602P1-RELATED"/>
    <property type="match status" value="1"/>
</dbReference>
<dbReference type="SMART" id="SM00714">
    <property type="entry name" value="LITAF"/>
    <property type="match status" value="1"/>
</dbReference>
<evidence type="ECO:0000256" key="3">
    <source>
        <dbReference type="ARBA" id="ARBA00004630"/>
    </source>
</evidence>
<comment type="caution">
    <text evidence="10">The sequence shown here is derived from an EMBL/GenBank/DDBJ whole genome shotgun (WGS) entry which is preliminary data.</text>
</comment>
<feature type="transmembrane region" description="Helical" evidence="8">
    <location>
        <begin position="65"/>
        <end position="88"/>
    </location>
</feature>
<dbReference type="GO" id="GO:0098560">
    <property type="term" value="C:cytoplasmic side of late endosome membrane"/>
    <property type="evidence" value="ECO:0007669"/>
    <property type="project" value="TreeGrafter"/>
</dbReference>
<evidence type="ECO:0000256" key="8">
    <source>
        <dbReference type="SAM" id="Phobius"/>
    </source>
</evidence>
<keyword evidence="8" id="KW-1133">Transmembrane helix</keyword>
<keyword evidence="11" id="KW-1185">Reference proteome</keyword>
<dbReference type="GO" id="GO:0008270">
    <property type="term" value="F:zinc ion binding"/>
    <property type="evidence" value="ECO:0007669"/>
    <property type="project" value="TreeGrafter"/>
</dbReference>